<name>A0AAP2Z506_9EURY</name>
<dbReference type="GO" id="GO:0003676">
    <property type="term" value="F:nucleic acid binding"/>
    <property type="evidence" value="ECO:0007669"/>
    <property type="project" value="InterPro"/>
</dbReference>
<dbReference type="EMBL" id="JAOPKA010000038">
    <property type="protein sequence ID" value="MCU4744685.1"/>
    <property type="molecule type" value="Genomic_DNA"/>
</dbReference>
<feature type="compositionally biased region" description="Polar residues" evidence="1">
    <location>
        <begin position="95"/>
        <end position="105"/>
    </location>
</feature>
<feature type="region of interest" description="Disordered" evidence="1">
    <location>
        <begin position="75"/>
        <end position="105"/>
    </location>
</feature>
<evidence type="ECO:0000259" key="2">
    <source>
        <dbReference type="PROSITE" id="PS50822"/>
    </source>
</evidence>
<evidence type="ECO:0000313" key="3">
    <source>
        <dbReference type="EMBL" id="MCU4744685.1"/>
    </source>
</evidence>
<dbReference type="Gene3D" id="3.40.50.2300">
    <property type="match status" value="1"/>
</dbReference>
<reference evidence="3" key="1">
    <citation type="submission" date="2022-09" db="EMBL/GenBank/DDBJ databases">
        <title>Enrichment on poylsaccharides allowed isolation of novel metabolic and taxonomic groups of Haloarchaea.</title>
        <authorList>
            <person name="Sorokin D.Y."/>
            <person name="Elcheninov A.G."/>
            <person name="Khizhniak T.V."/>
            <person name="Kolganova T.V."/>
            <person name="Kublanov I.V."/>
        </authorList>
    </citation>
    <scope>NUCLEOTIDE SEQUENCE</scope>
    <source>
        <strain evidence="3">AArc-xg1-1</strain>
    </source>
</reference>
<dbReference type="RefSeq" id="WP_338006484.1">
    <property type="nucleotide sequence ID" value="NZ_JAOPKA010000038.1"/>
</dbReference>
<dbReference type="AlphaFoldDB" id="A0AAP2Z506"/>
<dbReference type="InterPro" id="IPR036397">
    <property type="entry name" value="RNaseH_sf"/>
</dbReference>
<sequence length="847" mass="95140">MPTQSDIENGEPIDMRIKILSELDRPSQKMAKRLRVRDTDGNEFPLTIWDNNALSDFAWERGRWYELENARGNEFQGKKSLNGSSRLRADPISSPAESDQSEQFTSAVTGDELFDSIQDGLPHLSLFPLDRDFETMEVYEYRIEADGSFDDDPMDATYNLAAYLRSCTSAAVTHTGVFSVIATSQLAKELPDPFKLTDESRVTLRADDETDNERLVRLFQQVFKTAIDATTYETGRVDRIRTQEPVLTGSDGLFEACLAFTARLEILPSGKAFVGIDVRHHARSQATVDEYVERVDATVEELIDTPVEHDPETYEMPGSGQLKGFSDVAFTDPIADFGNQSLADWYEEKGRISDEMLEQLRSENPTLVEVQYNPRSDETSVHVPQLLRVAPRKEIVKRLAPAFHRKWDRAAKMLPHERFQKATQFVAHLGPLSEIDARVDSTPVGPNISFMASQVDRSDNLRFGDDQTATLPKNGLKRYGIYRRPSSFHLHYLVPERYADQFESFRDQIERQLTTIGCTADDVSYDEYELGNAIDYNTTAATVDEADIVLAVVPSPDNDFISDGTIDDPYPEFKKSLGKQTIPSQMVRADNLGNRWVLRNTALGLIAGAGGVPWRVDEMPGDVDCFVGLDATRDPETGQFLGASANVVFSDGTVFVSKSQSLQSGETFDEDAIVDVLKDIHREFVREEGESPDSIVIHRDGRLFEDIDTILEPFDETDIDIDILDIRKSGAPRAAVYRDGQFQVDHKGRLFVAQSDDYGFLTTTGRPEFDEDDGLGTPQSLRVVRRAGDTPMQTLLEQVYWLSESHVGSAQRSTRLPITTYYADRCADHARRGYLVNGELIRGVPYL</sequence>
<evidence type="ECO:0000256" key="1">
    <source>
        <dbReference type="SAM" id="MobiDB-lite"/>
    </source>
</evidence>
<dbReference type="Gene3D" id="2.40.50.140">
    <property type="entry name" value="Nucleic acid-binding proteins"/>
    <property type="match status" value="1"/>
</dbReference>
<dbReference type="PROSITE" id="PS50822">
    <property type="entry name" value="PIWI"/>
    <property type="match status" value="1"/>
</dbReference>
<accession>A0AAP2Z506</accession>
<feature type="domain" description="Piwi" evidence="2">
    <location>
        <begin position="548"/>
        <end position="835"/>
    </location>
</feature>
<dbReference type="SMART" id="SM00950">
    <property type="entry name" value="Piwi"/>
    <property type="match status" value="1"/>
</dbReference>
<evidence type="ECO:0000313" key="4">
    <source>
        <dbReference type="Proteomes" id="UP001321018"/>
    </source>
</evidence>
<organism evidence="3 4">
    <name type="scientific">Natronoglomus mannanivorans</name>
    <dbReference type="NCBI Taxonomy" id="2979990"/>
    <lineage>
        <taxon>Archaea</taxon>
        <taxon>Methanobacteriati</taxon>
        <taxon>Methanobacteriota</taxon>
        <taxon>Stenosarchaea group</taxon>
        <taxon>Halobacteria</taxon>
        <taxon>Halobacteriales</taxon>
        <taxon>Natrialbaceae</taxon>
        <taxon>Natronoglomus</taxon>
    </lineage>
</organism>
<comment type="caution">
    <text evidence="3">The sequence shown here is derived from an EMBL/GenBank/DDBJ whole genome shotgun (WGS) entry which is preliminary data.</text>
</comment>
<dbReference type="Pfam" id="PF02171">
    <property type="entry name" value="Piwi"/>
    <property type="match status" value="1"/>
</dbReference>
<dbReference type="InterPro" id="IPR012340">
    <property type="entry name" value="NA-bd_OB-fold"/>
</dbReference>
<dbReference type="InterPro" id="IPR012337">
    <property type="entry name" value="RNaseH-like_sf"/>
</dbReference>
<dbReference type="SUPFAM" id="SSF53098">
    <property type="entry name" value="Ribonuclease H-like"/>
    <property type="match status" value="1"/>
</dbReference>
<dbReference type="Proteomes" id="UP001321018">
    <property type="component" value="Unassembled WGS sequence"/>
</dbReference>
<protein>
    <submittedName>
        <fullName evidence="3">Piwi domain-containing protein</fullName>
    </submittedName>
</protein>
<gene>
    <name evidence="3" type="ORF">OB960_25280</name>
</gene>
<dbReference type="InterPro" id="IPR003165">
    <property type="entry name" value="Piwi"/>
</dbReference>
<dbReference type="Gene3D" id="3.30.420.10">
    <property type="entry name" value="Ribonuclease H-like superfamily/Ribonuclease H"/>
    <property type="match status" value="1"/>
</dbReference>
<proteinExistence type="predicted"/>